<dbReference type="Pfam" id="PF02366">
    <property type="entry name" value="PMT"/>
    <property type="match status" value="1"/>
</dbReference>
<dbReference type="EMBL" id="MEZK01000011">
    <property type="protein sequence ID" value="OGD63211.1"/>
    <property type="molecule type" value="Genomic_DNA"/>
</dbReference>
<dbReference type="InterPro" id="IPR027005">
    <property type="entry name" value="PMT-like"/>
</dbReference>
<keyword evidence="7 10" id="KW-1133">Transmembrane helix</keyword>
<keyword evidence="6 10" id="KW-0812">Transmembrane</keyword>
<keyword evidence="5 10" id="KW-0808">Transferase</keyword>
<proteinExistence type="inferred from homology"/>
<evidence type="ECO:0000256" key="5">
    <source>
        <dbReference type="ARBA" id="ARBA00022679"/>
    </source>
</evidence>
<dbReference type="InterPro" id="IPR032421">
    <property type="entry name" value="PMT_4TMC"/>
</dbReference>
<evidence type="ECO:0000256" key="1">
    <source>
        <dbReference type="ARBA" id="ARBA00004127"/>
    </source>
</evidence>
<dbReference type="EC" id="2.4.1.-" evidence="10"/>
<dbReference type="GO" id="GO:0005886">
    <property type="term" value="C:plasma membrane"/>
    <property type="evidence" value="ECO:0007669"/>
    <property type="project" value="UniProtKB-SubCell"/>
</dbReference>
<feature type="transmembrane region" description="Helical" evidence="10">
    <location>
        <begin position="223"/>
        <end position="241"/>
    </location>
</feature>
<gene>
    <name evidence="13" type="ORF">A2160_05450</name>
</gene>
<keyword evidence="4 10" id="KW-0328">Glycosyltransferase</keyword>
<dbReference type="PANTHER" id="PTHR10050">
    <property type="entry name" value="DOLICHYL-PHOSPHATE-MANNOSE--PROTEIN MANNOSYLTRANSFERASE"/>
    <property type="match status" value="1"/>
</dbReference>
<feature type="transmembrane region" description="Helical" evidence="10">
    <location>
        <begin position="153"/>
        <end position="170"/>
    </location>
</feature>
<name>A0A1F5E7A2_9BACT</name>
<evidence type="ECO:0000256" key="7">
    <source>
        <dbReference type="ARBA" id="ARBA00022989"/>
    </source>
</evidence>
<feature type="transmembrane region" description="Helical" evidence="10">
    <location>
        <begin position="193"/>
        <end position="211"/>
    </location>
</feature>
<protein>
    <recommendedName>
        <fullName evidence="9 10">Polyprenol-phosphate-mannose--protein mannosyltransferase</fullName>
        <ecNumber evidence="10">2.4.1.-</ecNumber>
    </recommendedName>
</protein>
<organism evidence="13 14">
    <name type="scientific">Candidatus Beckwithbacteria bacterium RBG_13_42_9</name>
    <dbReference type="NCBI Taxonomy" id="1797457"/>
    <lineage>
        <taxon>Bacteria</taxon>
        <taxon>Candidatus Beckwithiibacteriota</taxon>
    </lineage>
</organism>
<feature type="transmembrane region" description="Helical" evidence="10">
    <location>
        <begin position="311"/>
        <end position="328"/>
    </location>
</feature>
<dbReference type="InterPro" id="IPR003342">
    <property type="entry name" value="ArnT-like_N"/>
</dbReference>
<dbReference type="STRING" id="1797457.A2160_05450"/>
<sequence length="437" mass="50718">MTSRINKKIFGKIKANLPIVIILLLAVLTRFWHLDYPPSYIFDEVYHAFTAGAYAKNDPAGYEWWHTSPVKGTAYEWLHPPIAKLFMAAGILIFGDNSLGWRFFSAVFGVLAVLMLYLVGKELFNKRVGLLAAFLGCLDGMFLVQSRIAMNDIYLIVFLLTAVFWLFRWLKKQDSKNFILACLFTGLSVATKWPGIFLVPIIGLAIVYIFYQKKWDFNWLKQHLLLFLASFLLIPLIYILSYTQFWLQGHPIGQFVELHKQIWWYQTSLKATHDYGSKAWEWPLMIRPVWFYVNYDVPGKIGNIYNLGNPLIWWSGLMAMIFVIYKAVTDFAISHKPASPARLAAKPAGGLLAISYLLFWIPWLFSPRVMFLHHYLPSLTFLVLGLAWFIDDIKDKPLKSLLLTAFVLIFVLFYPIWTGLVIPQTYFHFLLWLPSWK</sequence>
<comment type="caution">
    <text evidence="13">The sequence shown here is derived from an EMBL/GenBank/DDBJ whole genome shotgun (WGS) entry which is preliminary data.</text>
</comment>
<feature type="transmembrane region" description="Helical" evidence="10">
    <location>
        <begin position="371"/>
        <end position="390"/>
    </location>
</feature>
<evidence type="ECO:0000259" key="12">
    <source>
        <dbReference type="Pfam" id="PF16192"/>
    </source>
</evidence>
<evidence type="ECO:0000256" key="9">
    <source>
        <dbReference type="ARBA" id="ARBA00093617"/>
    </source>
</evidence>
<feature type="domain" description="Protein O-mannosyl-transferase C-terminal four TM" evidence="12">
    <location>
        <begin position="253"/>
        <end position="436"/>
    </location>
</feature>
<evidence type="ECO:0000313" key="14">
    <source>
        <dbReference type="Proteomes" id="UP000177006"/>
    </source>
</evidence>
<comment type="subcellular location">
    <subcellularLocation>
        <location evidence="10">Cell membrane</location>
    </subcellularLocation>
    <subcellularLocation>
        <location evidence="1">Endomembrane system</location>
        <topology evidence="1">Multi-pass membrane protein</topology>
    </subcellularLocation>
</comment>
<evidence type="ECO:0000256" key="3">
    <source>
        <dbReference type="ARBA" id="ARBA00007222"/>
    </source>
</evidence>
<feature type="transmembrane region" description="Helical" evidence="10">
    <location>
        <begin position="402"/>
        <end position="427"/>
    </location>
</feature>
<evidence type="ECO:0000256" key="8">
    <source>
        <dbReference type="ARBA" id="ARBA00023136"/>
    </source>
</evidence>
<evidence type="ECO:0000256" key="2">
    <source>
        <dbReference type="ARBA" id="ARBA00004922"/>
    </source>
</evidence>
<dbReference type="Pfam" id="PF16192">
    <property type="entry name" value="PMT_4TMC"/>
    <property type="match status" value="1"/>
</dbReference>
<dbReference type="GO" id="GO:0004169">
    <property type="term" value="F:dolichyl-phosphate-mannose-protein mannosyltransferase activity"/>
    <property type="evidence" value="ECO:0007669"/>
    <property type="project" value="UniProtKB-UniRule"/>
</dbReference>
<evidence type="ECO:0000256" key="4">
    <source>
        <dbReference type="ARBA" id="ARBA00022676"/>
    </source>
</evidence>
<dbReference type="AlphaFoldDB" id="A0A1F5E7A2"/>
<reference evidence="13 14" key="1">
    <citation type="journal article" date="2016" name="Nat. Commun.">
        <title>Thousands of microbial genomes shed light on interconnected biogeochemical processes in an aquifer system.</title>
        <authorList>
            <person name="Anantharaman K."/>
            <person name="Brown C.T."/>
            <person name="Hug L.A."/>
            <person name="Sharon I."/>
            <person name="Castelle C.J."/>
            <person name="Probst A.J."/>
            <person name="Thomas B.C."/>
            <person name="Singh A."/>
            <person name="Wilkins M.J."/>
            <person name="Karaoz U."/>
            <person name="Brodie E.L."/>
            <person name="Williams K.H."/>
            <person name="Hubbard S.S."/>
            <person name="Banfield J.F."/>
        </authorList>
    </citation>
    <scope>NUCLEOTIDE SEQUENCE [LARGE SCALE GENOMIC DNA]</scope>
</reference>
<comment type="pathway">
    <text evidence="2 10">Protein modification; protein glycosylation.</text>
</comment>
<accession>A0A1F5E7A2</accession>
<feature type="transmembrane region" description="Helical" evidence="10">
    <location>
        <begin position="15"/>
        <end position="33"/>
    </location>
</feature>
<evidence type="ECO:0000259" key="11">
    <source>
        <dbReference type="Pfam" id="PF02366"/>
    </source>
</evidence>
<evidence type="ECO:0000256" key="10">
    <source>
        <dbReference type="RuleBase" id="RU367007"/>
    </source>
</evidence>
<comment type="similarity">
    <text evidence="3 10">Belongs to the glycosyltransferase 39 family.</text>
</comment>
<feature type="domain" description="ArnT-like N-terminal" evidence="11">
    <location>
        <begin position="20"/>
        <end position="240"/>
    </location>
</feature>
<evidence type="ECO:0000256" key="6">
    <source>
        <dbReference type="ARBA" id="ARBA00022692"/>
    </source>
</evidence>
<dbReference type="Proteomes" id="UP000177006">
    <property type="component" value="Unassembled WGS sequence"/>
</dbReference>
<feature type="transmembrane region" description="Helical" evidence="10">
    <location>
        <begin position="348"/>
        <end position="365"/>
    </location>
</feature>
<evidence type="ECO:0000313" key="13">
    <source>
        <dbReference type="EMBL" id="OGD63211.1"/>
    </source>
</evidence>
<keyword evidence="10" id="KW-1003">Cell membrane</keyword>
<comment type="function">
    <text evidence="10">Protein O-mannosyltransferase that catalyzes the transfer of a single mannose residue from a polyprenol phospho-mannosyl lipidic donor to the hydroxyl group of selected serine and threonine residues in acceptor proteins.</text>
</comment>
<keyword evidence="8 10" id="KW-0472">Membrane</keyword>
<dbReference type="GO" id="GO:0012505">
    <property type="term" value="C:endomembrane system"/>
    <property type="evidence" value="ECO:0007669"/>
    <property type="project" value="UniProtKB-SubCell"/>
</dbReference>
<dbReference type="UniPathway" id="UPA00378"/>
<feature type="transmembrane region" description="Helical" evidence="10">
    <location>
        <begin position="101"/>
        <end position="120"/>
    </location>
</feature>